<protein>
    <submittedName>
        <fullName evidence="5">Uncharacterized protein</fullName>
    </submittedName>
</protein>
<dbReference type="STRING" id="551987.SAMN05192549_10617"/>
<dbReference type="Pfam" id="PF00023">
    <property type="entry name" value="Ank"/>
    <property type="match status" value="1"/>
</dbReference>
<dbReference type="InterPro" id="IPR036770">
    <property type="entry name" value="Ankyrin_rpt-contain_sf"/>
</dbReference>
<dbReference type="RefSeq" id="WP_072785545.1">
    <property type="nucleotide sequence ID" value="NZ_FRCX01000006.1"/>
</dbReference>
<feature type="signal peptide" evidence="4">
    <location>
        <begin position="1"/>
        <end position="17"/>
    </location>
</feature>
<evidence type="ECO:0000256" key="3">
    <source>
        <dbReference type="PROSITE-ProRule" id="PRU00023"/>
    </source>
</evidence>
<keyword evidence="1" id="KW-0677">Repeat</keyword>
<dbReference type="InterPro" id="IPR011990">
    <property type="entry name" value="TPR-like_helical_dom_sf"/>
</dbReference>
<evidence type="ECO:0000256" key="1">
    <source>
        <dbReference type="ARBA" id="ARBA00022737"/>
    </source>
</evidence>
<keyword evidence="4" id="KW-0732">Signal</keyword>
<dbReference type="InterPro" id="IPR002110">
    <property type="entry name" value="Ankyrin_rpt"/>
</dbReference>
<feature type="chain" id="PRO_5012003138" evidence="4">
    <location>
        <begin position="18"/>
        <end position="912"/>
    </location>
</feature>
<keyword evidence="2 3" id="KW-0040">ANK repeat</keyword>
<dbReference type="AlphaFoldDB" id="A0A1M7Q007"/>
<dbReference type="PROSITE" id="PS50297">
    <property type="entry name" value="ANK_REP_REGION"/>
    <property type="match status" value="1"/>
</dbReference>
<dbReference type="SUPFAM" id="SSF48403">
    <property type="entry name" value="Ankyrin repeat"/>
    <property type="match status" value="1"/>
</dbReference>
<organism evidence="5 6">
    <name type="scientific">Duganella sacchari</name>
    <dbReference type="NCBI Taxonomy" id="551987"/>
    <lineage>
        <taxon>Bacteria</taxon>
        <taxon>Pseudomonadati</taxon>
        <taxon>Pseudomonadota</taxon>
        <taxon>Betaproteobacteria</taxon>
        <taxon>Burkholderiales</taxon>
        <taxon>Oxalobacteraceae</taxon>
        <taxon>Telluria group</taxon>
        <taxon>Duganella</taxon>
    </lineage>
</organism>
<dbReference type="PANTHER" id="PTHR24198:SF165">
    <property type="entry name" value="ANKYRIN REPEAT-CONTAINING PROTEIN-RELATED"/>
    <property type="match status" value="1"/>
</dbReference>
<reference evidence="6" key="1">
    <citation type="submission" date="2016-11" db="EMBL/GenBank/DDBJ databases">
        <authorList>
            <person name="Varghese N."/>
            <person name="Submissions S."/>
        </authorList>
    </citation>
    <scope>NUCLEOTIDE SEQUENCE [LARGE SCALE GENOMIC DNA]</scope>
    <source>
        <strain evidence="6">Sac-22</strain>
    </source>
</reference>
<evidence type="ECO:0000256" key="2">
    <source>
        <dbReference type="ARBA" id="ARBA00023043"/>
    </source>
</evidence>
<name>A0A1M7Q007_9BURK</name>
<feature type="repeat" description="ANK" evidence="3">
    <location>
        <begin position="244"/>
        <end position="276"/>
    </location>
</feature>
<gene>
    <name evidence="5" type="ORF">SAMN05192549_10617</name>
</gene>
<dbReference type="PANTHER" id="PTHR24198">
    <property type="entry name" value="ANKYRIN REPEAT AND PROTEIN KINASE DOMAIN-CONTAINING PROTEIN"/>
    <property type="match status" value="1"/>
</dbReference>
<dbReference type="OrthoDB" id="8099246at2"/>
<proteinExistence type="predicted"/>
<dbReference type="Gene3D" id="1.25.40.10">
    <property type="entry name" value="Tetratricopeptide repeat domain"/>
    <property type="match status" value="1"/>
</dbReference>
<evidence type="ECO:0000256" key="4">
    <source>
        <dbReference type="SAM" id="SignalP"/>
    </source>
</evidence>
<accession>A0A1M7Q007</accession>
<dbReference type="Gene3D" id="1.25.40.20">
    <property type="entry name" value="Ankyrin repeat-containing domain"/>
    <property type="match status" value="2"/>
</dbReference>
<dbReference type="Proteomes" id="UP000184339">
    <property type="component" value="Unassembled WGS sequence"/>
</dbReference>
<evidence type="ECO:0000313" key="6">
    <source>
        <dbReference type="Proteomes" id="UP000184339"/>
    </source>
</evidence>
<sequence>MSYKWIAALLLCCSAQAAELPWDLSYQSALRAQPLNEREFMAFWPQRYPQRAIHQLLASYEGEPIEASLLLERPDGHAGDPYGSWFIKTRSTAKVCNFSRGNPGKCSDLEVAKTDRFIREVMNFRPLPDQASDKNVLGNGAALLNYMGFVSIYVDGKTLQRPVAVSEWLGVGNPQQMSSADAGRMDTAVQRLALSDAEFASYEARRAAQGRSAAFGEAVCRGDVNQMQRILDQTPDRGKALMAEGENPLVIAAASGQKTAIDFLLRHGQPINGGDSAALRAAVHADDVAMVEYLLAKGARVDPPVDPRTPNERVSASPLSEAVDAGNEKMAALLLKRGARPNLNVQPSILSRAAARLHYGLVDLLLKNGAAADNLTSDDGRSALHAAVMNAYSADRFAAVEQIARRLLAGGANINYLGANCRTAYSIAGEAKRPALQQALLDMGADPDIGQRCAELAQKGRAGSREGAEAKARAAITDDTRRMLRERDYAGLKNYPMRTRDLDYWKKEEARATEWETRFPKSAAAPQFHIYLLYNRALSFRGNGKYAEIRKEDLEPMNQAVEEAYQRLDKMGANAAKKRGATDANWYRARLEVLPYSRNFYTHFRYAWEGGAKVYPDYHEQYFAAAFYSTPMWNGAPDGVEQVARLAAKGKGADRDAMYARVYWYMDQIYYRGKLFEDSMVDWDDMKTSFDAMVEAYPDPWNLNAYAYFACKAGDYEVMSSLLTRIDDQLVFSVWGQGGETEYRNCAKNIGAGTRNFAADLAARNRQHQEAQYTRLIGYASAERERFHNEESLRALRVAADIGIKVWGRAGMRASYHTALTLHNLMRYDEEIAALREGLKSQPGYSSAEFQIGLALEGLKRQEEARAQFGVAAERVQIELEKLRGERTPEVQKETERMRKKFSDYGIVVPGL</sequence>
<feature type="repeat" description="ANK" evidence="3">
    <location>
        <begin position="379"/>
        <end position="419"/>
    </location>
</feature>
<evidence type="ECO:0000313" key="5">
    <source>
        <dbReference type="EMBL" id="SHN23394.1"/>
    </source>
</evidence>
<dbReference type="EMBL" id="FRCX01000006">
    <property type="protein sequence ID" value="SHN23394.1"/>
    <property type="molecule type" value="Genomic_DNA"/>
</dbReference>
<dbReference type="Pfam" id="PF12796">
    <property type="entry name" value="Ank_2"/>
    <property type="match status" value="1"/>
</dbReference>
<dbReference type="PROSITE" id="PS50088">
    <property type="entry name" value="ANK_REPEAT"/>
    <property type="match status" value="2"/>
</dbReference>
<dbReference type="SMART" id="SM00248">
    <property type="entry name" value="ANK"/>
    <property type="match status" value="7"/>
</dbReference>
<keyword evidence="6" id="KW-1185">Reference proteome</keyword>